<reference evidence="3" key="1">
    <citation type="journal article" date="2014" name="Int. J. Syst. Evol. Microbiol.">
        <title>Complete genome sequence of Corynebacterium casei LMG S-19264T (=DSM 44701T), isolated from a smear-ripened cheese.</title>
        <authorList>
            <consortium name="US DOE Joint Genome Institute (JGI-PGF)"/>
            <person name="Walter F."/>
            <person name="Albersmeier A."/>
            <person name="Kalinowski J."/>
            <person name="Ruckert C."/>
        </authorList>
    </citation>
    <scope>NUCLEOTIDE SEQUENCE</scope>
    <source>
        <strain evidence="3">CGMCC 4.7201</strain>
    </source>
</reference>
<feature type="compositionally biased region" description="Basic and acidic residues" evidence="1">
    <location>
        <begin position="48"/>
        <end position="57"/>
    </location>
</feature>
<protein>
    <recommendedName>
        <fullName evidence="5">L,D-transpeptidase</fullName>
    </recommendedName>
</protein>
<keyword evidence="4" id="KW-1185">Reference proteome</keyword>
<dbReference type="RefSeq" id="WP_308425103.1">
    <property type="nucleotide sequence ID" value="NZ_BMMS01000004.1"/>
</dbReference>
<dbReference type="Proteomes" id="UP000641932">
    <property type="component" value="Unassembled WGS sequence"/>
</dbReference>
<evidence type="ECO:0000313" key="4">
    <source>
        <dbReference type="Proteomes" id="UP000641932"/>
    </source>
</evidence>
<feature type="compositionally biased region" description="Low complexity" evidence="1">
    <location>
        <begin position="31"/>
        <end position="46"/>
    </location>
</feature>
<name>A0A918DVF1_9ACTN</name>
<feature type="region of interest" description="Disordered" evidence="1">
    <location>
        <begin position="31"/>
        <end position="69"/>
    </location>
</feature>
<comment type="caution">
    <text evidence="3">The sequence shown here is derived from an EMBL/GenBank/DDBJ whole genome shotgun (WGS) entry which is preliminary data.</text>
</comment>
<dbReference type="AlphaFoldDB" id="A0A918DVF1"/>
<evidence type="ECO:0000256" key="2">
    <source>
        <dbReference type="SAM" id="SignalP"/>
    </source>
</evidence>
<evidence type="ECO:0000313" key="3">
    <source>
        <dbReference type="EMBL" id="GGO83564.1"/>
    </source>
</evidence>
<sequence length="185" mass="18921">MSSGAAVGWITAGALGLLWVLAAQASDSAAGPSAGALPGSVSAPPAEAMKRPGRPAESHPALPDASGTGPRVVYGISARRVWLVREGAEVARTFRVKPGTVDPIPGEYAVRTRSNTAVGSDGVPVEHVVRFAVLGETVIGFSAAVGDPKPPRTEARRTGGIRQARPDGEAMWRFAGIGVKVVVVP</sequence>
<organism evidence="3 4">
    <name type="scientific">Wenjunlia tyrosinilytica</name>
    <dbReference type="NCBI Taxonomy" id="1544741"/>
    <lineage>
        <taxon>Bacteria</taxon>
        <taxon>Bacillati</taxon>
        <taxon>Actinomycetota</taxon>
        <taxon>Actinomycetes</taxon>
        <taxon>Kitasatosporales</taxon>
        <taxon>Streptomycetaceae</taxon>
        <taxon>Wenjunlia</taxon>
    </lineage>
</organism>
<gene>
    <name evidence="3" type="ORF">GCM10012280_12870</name>
</gene>
<proteinExistence type="predicted"/>
<feature type="signal peptide" evidence="2">
    <location>
        <begin position="1"/>
        <end position="25"/>
    </location>
</feature>
<evidence type="ECO:0000256" key="1">
    <source>
        <dbReference type="SAM" id="MobiDB-lite"/>
    </source>
</evidence>
<accession>A0A918DVF1</accession>
<evidence type="ECO:0008006" key="5">
    <source>
        <dbReference type="Google" id="ProtNLM"/>
    </source>
</evidence>
<reference evidence="3" key="2">
    <citation type="submission" date="2020-09" db="EMBL/GenBank/DDBJ databases">
        <authorList>
            <person name="Sun Q."/>
            <person name="Zhou Y."/>
        </authorList>
    </citation>
    <scope>NUCLEOTIDE SEQUENCE</scope>
    <source>
        <strain evidence="3">CGMCC 4.7201</strain>
    </source>
</reference>
<keyword evidence="2" id="KW-0732">Signal</keyword>
<feature type="chain" id="PRO_5038000100" description="L,D-transpeptidase" evidence="2">
    <location>
        <begin position="26"/>
        <end position="185"/>
    </location>
</feature>
<dbReference type="EMBL" id="BMMS01000004">
    <property type="protein sequence ID" value="GGO83564.1"/>
    <property type="molecule type" value="Genomic_DNA"/>
</dbReference>